<sequence length="93" mass="10960">MFGYFLNRWIMTRRFEQVEARYVYRRRPDLPGIALSAEERQATLRAFRRRYWRHILLLYGGLIALAAAAALALQSWALTIVSPCPSATRWQRC</sequence>
<dbReference type="OrthoDB" id="10013050at2"/>
<accession>A0A0B2BRY1</accession>
<keyword evidence="1" id="KW-0812">Transmembrane</keyword>
<evidence type="ECO:0000313" key="2">
    <source>
        <dbReference type="EMBL" id="KHL24136.1"/>
    </source>
</evidence>
<protein>
    <submittedName>
        <fullName evidence="2">Uncharacterized protein</fullName>
    </submittedName>
</protein>
<proteinExistence type="predicted"/>
<evidence type="ECO:0000256" key="1">
    <source>
        <dbReference type="SAM" id="Phobius"/>
    </source>
</evidence>
<keyword evidence="1" id="KW-0472">Membrane</keyword>
<dbReference type="AlphaFoldDB" id="A0A0B2BRY1"/>
<reference evidence="2 3" key="1">
    <citation type="submission" date="2014-11" db="EMBL/GenBank/DDBJ databases">
        <title>Draft genome sequence of Kirrobacter mercurialis.</title>
        <authorList>
            <person name="Coil D.A."/>
            <person name="Eisen J.A."/>
        </authorList>
    </citation>
    <scope>NUCLEOTIDE SEQUENCE [LARGE SCALE GENOMIC DNA]</scope>
    <source>
        <strain evidence="2 3">Coronado</strain>
    </source>
</reference>
<evidence type="ECO:0000313" key="3">
    <source>
        <dbReference type="Proteomes" id="UP000030988"/>
    </source>
</evidence>
<dbReference type="STRING" id="1572751.PK98_15270"/>
<organism evidence="2 3">
    <name type="scientific">Croceibacterium mercuriale</name>
    <dbReference type="NCBI Taxonomy" id="1572751"/>
    <lineage>
        <taxon>Bacteria</taxon>
        <taxon>Pseudomonadati</taxon>
        <taxon>Pseudomonadota</taxon>
        <taxon>Alphaproteobacteria</taxon>
        <taxon>Sphingomonadales</taxon>
        <taxon>Erythrobacteraceae</taxon>
        <taxon>Croceibacterium</taxon>
    </lineage>
</organism>
<dbReference type="RefSeq" id="WP_039097934.1">
    <property type="nucleotide sequence ID" value="NZ_JTDN01000004.1"/>
</dbReference>
<keyword evidence="3" id="KW-1185">Reference proteome</keyword>
<dbReference type="Proteomes" id="UP000030988">
    <property type="component" value="Unassembled WGS sequence"/>
</dbReference>
<keyword evidence="1" id="KW-1133">Transmembrane helix</keyword>
<comment type="caution">
    <text evidence="2">The sequence shown here is derived from an EMBL/GenBank/DDBJ whole genome shotgun (WGS) entry which is preliminary data.</text>
</comment>
<feature type="transmembrane region" description="Helical" evidence="1">
    <location>
        <begin position="55"/>
        <end position="77"/>
    </location>
</feature>
<dbReference type="EMBL" id="JTDN01000004">
    <property type="protein sequence ID" value="KHL24136.1"/>
    <property type="molecule type" value="Genomic_DNA"/>
</dbReference>
<name>A0A0B2BRY1_9SPHN</name>
<gene>
    <name evidence="2" type="ORF">PK98_15270</name>
</gene>